<dbReference type="EMBL" id="LANQ01000001">
    <property type="protein sequence ID" value="KJV58605.1"/>
    <property type="molecule type" value="Genomic_DNA"/>
</dbReference>
<proteinExistence type="predicted"/>
<name>A0A0F3MSA4_RICFI</name>
<gene>
    <name evidence="1" type="ORF">RFEPED_0995</name>
</gene>
<organism evidence="1 2">
    <name type="scientific">Rickettsia felis str. Pedreira</name>
    <dbReference type="NCBI Taxonomy" id="1359196"/>
    <lineage>
        <taxon>Bacteria</taxon>
        <taxon>Pseudomonadati</taxon>
        <taxon>Pseudomonadota</taxon>
        <taxon>Alphaproteobacteria</taxon>
        <taxon>Rickettsiales</taxon>
        <taxon>Rickettsiaceae</taxon>
        <taxon>Rickettsieae</taxon>
        <taxon>Rickettsia</taxon>
        <taxon>spotted fever group</taxon>
    </lineage>
</organism>
<dbReference type="PATRIC" id="fig|1359196.3.peg.964"/>
<accession>A0A0F3MSA4</accession>
<dbReference type="Proteomes" id="UP000033475">
    <property type="component" value="Unassembled WGS sequence"/>
</dbReference>
<sequence length="228" mass="26068">MMNQGALQSKPNNPQAITFPEGKNILATTNTSKELACVSETNLDLQLLYDSIAPVKNVKSAIEMVVYLLNYLSPKNEIIAMQNTMQALFINYNYEEFISNKLLDRYKITKISKNIYDYQIGKNSYLYGFKSNKINNLEYKESIFLKIQATEVAVYAAIKNDHKQTAEELIKEVLKNADLHLTVFSASKYDKYTECSNIIAKLITLLEPESQINAFQILKSIIKTIFTY</sequence>
<reference evidence="1 2" key="1">
    <citation type="submission" date="2015-01" db="EMBL/GenBank/DDBJ databases">
        <title>Genome Sequencing of Rickettsiales.</title>
        <authorList>
            <person name="Daugherty S.C."/>
            <person name="Su Q."/>
            <person name="Abolude K."/>
            <person name="Beier-Sexton M."/>
            <person name="Carlyon J.A."/>
            <person name="Carter R."/>
            <person name="Day N.P."/>
            <person name="Dumler S.J."/>
            <person name="Dyachenko V."/>
            <person name="Godinez A."/>
            <person name="Kurtti T.J."/>
            <person name="Lichay M."/>
            <person name="Mullins K.E."/>
            <person name="Ott S."/>
            <person name="Pappas-Brown V."/>
            <person name="Paris D.H."/>
            <person name="Patel P."/>
            <person name="Richards A.L."/>
            <person name="Sadzewicz L."/>
            <person name="Sears K."/>
            <person name="Seidman D."/>
            <person name="Sengamalay N."/>
            <person name="Stenos J."/>
            <person name="Tallon L.J."/>
            <person name="Vincent G."/>
            <person name="Fraser C.M."/>
            <person name="Munderloh U."/>
            <person name="Dunning-Hotopp J.C."/>
        </authorList>
    </citation>
    <scope>NUCLEOTIDE SEQUENCE [LARGE SCALE GENOMIC DNA]</scope>
    <source>
        <strain evidence="1 2">Pedreira</strain>
    </source>
</reference>
<comment type="caution">
    <text evidence="1">The sequence shown here is derived from an EMBL/GenBank/DDBJ whole genome shotgun (WGS) entry which is preliminary data.</text>
</comment>
<evidence type="ECO:0000313" key="1">
    <source>
        <dbReference type="EMBL" id="KJV58605.1"/>
    </source>
</evidence>
<dbReference type="RefSeq" id="WP_011271655.1">
    <property type="nucleotide sequence ID" value="NZ_LANQ01000001.1"/>
</dbReference>
<evidence type="ECO:0000313" key="2">
    <source>
        <dbReference type="Proteomes" id="UP000033475"/>
    </source>
</evidence>
<protein>
    <submittedName>
        <fullName evidence="1">Uncharacterized protein</fullName>
    </submittedName>
</protein>
<dbReference type="AlphaFoldDB" id="A0A0F3MSA4"/>